<comment type="caution">
    <text evidence="3">The sequence shown here is derived from an EMBL/GenBank/DDBJ whole genome shotgun (WGS) entry which is preliminary data.</text>
</comment>
<dbReference type="STRING" id="105785.A0A2J7PY14"/>
<organism evidence="3 4">
    <name type="scientific">Cryptotermes secundus</name>
    <dbReference type="NCBI Taxonomy" id="105785"/>
    <lineage>
        <taxon>Eukaryota</taxon>
        <taxon>Metazoa</taxon>
        <taxon>Ecdysozoa</taxon>
        <taxon>Arthropoda</taxon>
        <taxon>Hexapoda</taxon>
        <taxon>Insecta</taxon>
        <taxon>Pterygota</taxon>
        <taxon>Neoptera</taxon>
        <taxon>Polyneoptera</taxon>
        <taxon>Dictyoptera</taxon>
        <taxon>Blattodea</taxon>
        <taxon>Blattoidea</taxon>
        <taxon>Termitoidae</taxon>
        <taxon>Kalotermitidae</taxon>
        <taxon>Cryptotermitinae</taxon>
        <taxon>Cryptotermes</taxon>
    </lineage>
</organism>
<evidence type="ECO:0000313" key="4">
    <source>
        <dbReference type="Proteomes" id="UP000235965"/>
    </source>
</evidence>
<evidence type="ECO:0000256" key="1">
    <source>
        <dbReference type="SAM" id="MobiDB-lite"/>
    </source>
</evidence>
<feature type="chain" id="PRO_5014347431" evidence="2">
    <location>
        <begin position="27"/>
        <end position="263"/>
    </location>
</feature>
<dbReference type="EMBL" id="NEVH01020851">
    <property type="protein sequence ID" value="PNF21238.1"/>
    <property type="molecule type" value="Genomic_DNA"/>
</dbReference>
<feature type="signal peptide" evidence="2">
    <location>
        <begin position="1"/>
        <end position="26"/>
    </location>
</feature>
<feature type="compositionally biased region" description="Basic and acidic residues" evidence="1">
    <location>
        <begin position="241"/>
        <end position="254"/>
    </location>
</feature>
<keyword evidence="2" id="KW-0732">Signal</keyword>
<dbReference type="OrthoDB" id="5969272at2759"/>
<protein>
    <submittedName>
        <fullName evidence="3">Uncharacterized protein</fullName>
    </submittedName>
</protein>
<reference evidence="3 4" key="1">
    <citation type="submission" date="2017-12" db="EMBL/GenBank/DDBJ databases">
        <title>Hemimetabolous genomes reveal molecular basis of termite eusociality.</title>
        <authorList>
            <person name="Harrison M.C."/>
            <person name="Jongepier E."/>
            <person name="Robertson H.M."/>
            <person name="Arning N."/>
            <person name="Bitard-Feildel T."/>
            <person name="Chao H."/>
            <person name="Childers C.P."/>
            <person name="Dinh H."/>
            <person name="Doddapaneni H."/>
            <person name="Dugan S."/>
            <person name="Gowin J."/>
            <person name="Greiner C."/>
            <person name="Han Y."/>
            <person name="Hu H."/>
            <person name="Hughes D.S.T."/>
            <person name="Huylmans A.-K."/>
            <person name="Kemena C."/>
            <person name="Kremer L.P.M."/>
            <person name="Lee S.L."/>
            <person name="Lopez-Ezquerra A."/>
            <person name="Mallet L."/>
            <person name="Monroy-Kuhn J.M."/>
            <person name="Moser A."/>
            <person name="Murali S.C."/>
            <person name="Muzny D.M."/>
            <person name="Otani S."/>
            <person name="Piulachs M.-D."/>
            <person name="Poelchau M."/>
            <person name="Qu J."/>
            <person name="Schaub F."/>
            <person name="Wada-Katsumata A."/>
            <person name="Worley K.C."/>
            <person name="Xie Q."/>
            <person name="Ylla G."/>
            <person name="Poulsen M."/>
            <person name="Gibbs R.A."/>
            <person name="Schal C."/>
            <person name="Richards S."/>
            <person name="Belles X."/>
            <person name="Korb J."/>
            <person name="Bornberg-Bauer E."/>
        </authorList>
    </citation>
    <scope>NUCLEOTIDE SEQUENCE [LARGE SCALE GENOMIC DNA]</scope>
    <source>
        <tissue evidence="3">Whole body</tissue>
    </source>
</reference>
<gene>
    <name evidence="3" type="ORF">B7P43_G04188</name>
</gene>
<dbReference type="Proteomes" id="UP000235965">
    <property type="component" value="Unassembled WGS sequence"/>
</dbReference>
<dbReference type="InParanoid" id="A0A2J7PY14"/>
<feature type="region of interest" description="Disordered" evidence="1">
    <location>
        <begin position="179"/>
        <end position="263"/>
    </location>
</feature>
<evidence type="ECO:0000313" key="3">
    <source>
        <dbReference type="EMBL" id="PNF21238.1"/>
    </source>
</evidence>
<keyword evidence="4" id="KW-1185">Reference proteome</keyword>
<proteinExistence type="predicted"/>
<accession>A0A2J7PY14</accession>
<feature type="compositionally biased region" description="Basic residues" evidence="1">
    <location>
        <begin position="195"/>
        <end position="211"/>
    </location>
</feature>
<evidence type="ECO:0000256" key="2">
    <source>
        <dbReference type="SAM" id="SignalP"/>
    </source>
</evidence>
<name>A0A2J7PY14_9NEOP</name>
<sequence length="263" mass="29223">MYLRVSLPISVSLLALVLTLTTVAICLRKKPANCNDSALPPGDRNTPVKPEYYSVLPKHDGEPQLPGTAIQPDDIPEYDDDIYPYATFQAWKPSQVSSQRGFQTFIYQGSDPPGVNSYAPGEVEGDKYSHVRQSVHSDVEEYDSPGSDSDGRVEDKPVIFQSAYLRSNIRHSRLVSVLESSTSNETSPIPDRRLQPHKNSIKSHSSKKKFAGKACGETKETAFTFPTPTPNHTPTRTPSGQREELSEAECDRGSFRTPLHYRV</sequence>
<dbReference type="AlphaFoldDB" id="A0A2J7PY14"/>
<feature type="compositionally biased region" description="Low complexity" evidence="1">
    <location>
        <begin position="221"/>
        <end position="238"/>
    </location>
</feature>